<dbReference type="OrthoDB" id="7596875at2"/>
<dbReference type="EMBL" id="VNIP01000003">
    <property type="protein sequence ID" value="KAA1184379.1"/>
    <property type="molecule type" value="Genomic_DNA"/>
</dbReference>
<evidence type="ECO:0000313" key="2">
    <source>
        <dbReference type="Proteomes" id="UP000323608"/>
    </source>
</evidence>
<reference evidence="1 2" key="1">
    <citation type="submission" date="2019-07" db="EMBL/GenBank/DDBJ databases">
        <title>The Draft Genome Sequence of Rhizobium tropici SARCC-755 Associated with Superior Nodulation on Pigeonpea (Cajanus cajan (L.) Millsp.).</title>
        <authorList>
            <person name="Bopape F.L."/>
            <person name="Hassen A.I."/>
            <person name="Swanevelder Z.H."/>
            <person name="Gwata E.T."/>
        </authorList>
    </citation>
    <scope>NUCLEOTIDE SEQUENCE [LARGE SCALE GENOMIC DNA]</scope>
    <source>
        <strain evidence="1 2">SARCC-755</strain>
    </source>
</reference>
<name>A0A5B0WES1_RHITR</name>
<gene>
    <name evidence="1" type="ORF">FP026_03030</name>
</gene>
<accession>A0A5B0WES1</accession>
<sequence length="71" mass="7986">MTPKARKATKTVTPSERRELLAAMLPDAPELTFTPRGNPDPRLIQLARLLGRQMARKDFEAKMRKRGPNGS</sequence>
<proteinExistence type="predicted"/>
<protein>
    <submittedName>
        <fullName evidence="1">Uncharacterized protein</fullName>
    </submittedName>
</protein>
<dbReference type="AlphaFoldDB" id="A0A5B0WES1"/>
<dbReference type="Proteomes" id="UP000323608">
    <property type="component" value="Unassembled WGS sequence"/>
</dbReference>
<evidence type="ECO:0000313" key="1">
    <source>
        <dbReference type="EMBL" id="KAA1184379.1"/>
    </source>
</evidence>
<organism evidence="1 2">
    <name type="scientific">Rhizobium tropici</name>
    <dbReference type="NCBI Taxonomy" id="398"/>
    <lineage>
        <taxon>Bacteria</taxon>
        <taxon>Pseudomonadati</taxon>
        <taxon>Pseudomonadota</taxon>
        <taxon>Alphaproteobacteria</taxon>
        <taxon>Hyphomicrobiales</taxon>
        <taxon>Rhizobiaceae</taxon>
        <taxon>Rhizobium/Agrobacterium group</taxon>
        <taxon>Rhizobium</taxon>
    </lineage>
</organism>
<comment type="caution">
    <text evidence="1">The sequence shown here is derived from an EMBL/GenBank/DDBJ whole genome shotgun (WGS) entry which is preliminary data.</text>
</comment>